<dbReference type="FunFam" id="3.40.50.300:FF:000195">
    <property type="entry name" value="ATP-dependent zinc metalloprotease FTSH 11"/>
    <property type="match status" value="1"/>
</dbReference>
<evidence type="ECO:0000313" key="7">
    <source>
        <dbReference type="EMBL" id="KAK3244416.1"/>
    </source>
</evidence>
<dbReference type="AlphaFoldDB" id="A0AAE0EXI2"/>
<evidence type="ECO:0000256" key="3">
    <source>
        <dbReference type="RuleBase" id="RU003651"/>
    </source>
</evidence>
<keyword evidence="3" id="KW-0067">ATP-binding</keyword>
<reference evidence="7 8" key="1">
    <citation type="journal article" date="2015" name="Genome Biol. Evol.">
        <title>Comparative Genomics of a Bacterivorous Green Alga Reveals Evolutionary Causalities and Consequences of Phago-Mixotrophic Mode of Nutrition.</title>
        <authorList>
            <person name="Burns J.A."/>
            <person name="Paasch A."/>
            <person name="Narechania A."/>
            <person name="Kim E."/>
        </authorList>
    </citation>
    <scope>NUCLEOTIDE SEQUENCE [LARGE SCALE GENOMIC DNA]</scope>
    <source>
        <strain evidence="7 8">PLY_AMNH</strain>
    </source>
</reference>
<keyword evidence="7" id="KW-0378">Hydrolase</keyword>
<evidence type="ECO:0000259" key="6">
    <source>
        <dbReference type="SMART" id="SM00382"/>
    </source>
</evidence>
<dbReference type="InterPro" id="IPR003593">
    <property type="entry name" value="AAA+_ATPase"/>
</dbReference>
<dbReference type="Proteomes" id="UP001190700">
    <property type="component" value="Unassembled WGS sequence"/>
</dbReference>
<dbReference type="PANTHER" id="PTHR23076">
    <property type="entry name" value="METALLOPROTEASE M41 FTSH"/>
    <property type="match status" value="1"/>
</dbReference>
<dbReference type="SMART" id="SM00382">
    <property type="entry name" value="AAA"/>
    <property type="match status" value="1"/>
</dbReference>
<dbReference type="InterPro" id="IPR003960">
    <property type="entry name" value="ATPase_AAA_CS"/>
</dbReference>
<keyword evidence="3" id="KW-0547">Nucleotide-binding</keyword>
<comment type="caution">
    <text evidence="7">The sequence shown here is derived from an EMBL/GenBank/DDBJ whole genome shotgun (WGS) entry which is preliminary data.</text>
</comment>
<keyword evidence="8" id="KW-1185">Reference proteome</keyword>
<dbReference type="Pfam" id="PF00004">
    <property type="entry name" value="AAA"/>
    <property type="match status" value="1"/>
</dbReference>
<dbReference type="Gene3D" id="3.40.50.300">
    <property type="entry name" value="P-loop containing nucleotide triphosphate hydrolases"/>
    <property type="match status" value="1"/>
</dbReference>
<keyword evidence="7" id="KW-0645">Protease</keyword>
<dbReference type="PROSITE" id="PS00674">
    <property type="entry name" value="AAA"/>
    <property type="match status" value="1"/>
</dbReference>
<dbReference type="PANTHER" id="PTHR23076:SF97">
    <property type="entry name" value="ATP-DEPENDENT ZINC METALLOPROTEASE YME1L1"/>
    <property type="match status" value="1"/>
</dbReference>
<sequence length="399" mass="43718">MQKIPGQARRNRLIFLKNRAESDPDNVEKELVYLQELGRQKPSEVIDRFEARKQPANEALVVEYMRALVNSGNISKYEQTKAADLNGETLGTLLGTLKNRCEGGMETTVPGQSGKAPLHVVLASPEGKGFGSFVKSLLGNLLMGFLIISTWFLCTGAIRKYVTGAQMRADVTTSVPNPNSRSSSSSSFAPKEYKKEDMPETSLKTFADVKGCDEAKYELEEIVQYLKNPTKFTRLGAKLPKGVLLVGPPGTGKTLLARALAGEADVPFFYRAGSEFEEMFVGVGSRRVRDLFAAAKKKTPCIVFIDEIDAIGGSRKDLESQSGGGRKTLNQLLVEMDGFEENNGIIVLAATNLAETLDPALTRPGRIDRQVHVSNPVSFTASDCFPFQMLRVNLNIAQW</sequence>
<name>A0AAE0EXI2_9CHLO</name>
<dbReference type="GO" id="GO:0008237">
    <property type="term" value="F:metallopeptidase activity"/>
    <property type="evidence" value="ECO:0007669"/>
    <property type="project" value="UniProtKB-KW"/>
</dbReference>
<dbReference type="GO" id="GO:0009507">
    <property type="term" value="C:chloroplast"/>
    <property type="evidence" value="ECO:0007669"/>
    <property type="project" value="TreeGrafter"/>
</dbReference>
<dbReference type="SUPFAM" id="SSF52540">
    <property type="entry name" value="P-loop containing nucleoside triphosphate hydrolases"/>
    <property type="match status" value="1"/>
</dbReference>
<comment type="subcellular location">
    <subcellularLocation>
        <location evidence="1">Mitochondrion</location>
    </subcellularLocation>
</comment>
<dbReference type="GO" id="GO:0005739">
    <property type="term" value="C:mitochondrion"/>
    <property type="evidence" value="ECO:0007669"/>
    <property type="project" value="UniProtKB-SubCell"/>
</dbReference>
<dbReference type="GO" id="GO:0045037">
    <property type="term" value="P:protein import into chloroplast stroma"/>
    <property type="evidence" value="ECO:0007669"/>
    <property type="project" value="TreeGrafter"/>
</dbReference>
<keyword evidence="7" id="KW-0482">Metalloprotease</keyword>
<proteinExistence type="inferred from homology"/>
<dbReference type="CDD" id="cd19501">
    <property type="entry name" value="RecA-like_FtsH"/>
    <property type="match status" value="1"/>
</dbReference>
<dbReference type="GO" id="GO:0005524">
    <property type="term" value="F:ATP binding"/>
    <property type="evidence" value="ECO:0007669"/>
    <property type="project" value="UniProtKB-KW"/>
</dbReference>
<dbReference type="InterPro" id="IPR027417">
    <property type="entry name" value="P-loop_NTPase"/>
</dbReference>
<evidence type="ECO:0000256" key="2">
    <source>
        <dbReference type="ARBA" id="ARBA00023128"/>
    </source>
</evidence>
<protein>
    <submittedName>
        <fullName evidence="7">ATP-dependent zinc metalloprotease FTSH</fullName>
    </submittedName>
</protein>
<accession>A0AAE0EXI2</accession>
<feature type="region of interest" description="Disordered" evidence="4">
    <location>
        <begin position="172"/>
        <end position="196"/>
    </location>
</feature>
<dbReference type="GO" id="GO:0006508">
    <property type="term" value="P:proteolysis"/>
    <property type="evidence" value="ECO:0007669"/>
    <property type="project" value="TreeGrafter"/>
</dbReference>
<keyword evidence="5" id="KW-0472">Membrane</keyword>
<feature type="domain" description="AAA+ ATPase" evidence="6">
    <location>
        <begin position="239"/>
        <end position="377"/>
    </location>
</feature>
<dbReference type="EMBL" id="LGRX02031879">
    <property type="protein sequence ID" value="KAK3244416.1"/>
    <property type="molecule type" value="Genomic_DNA"/>
</dbReference>
<comment type="similarity">
    <text evidence="3">Belongs to the AAA ATPase family.</text>
</comment>
<dbReference type="InterPro" id="IPR003959">
    <property type="entry name" value="ATPase_AAA_core"/>
</dbReference>
<evidence type="ECO:0000256" key="5">
    <source>
        <dbReference type="SAM" id="Phobius"/>
    </source>
</evidence>
<dbReference type="GO" id="GO:0016887">
    <property type="term" value="F:ATP hydrolysis activity"/>
    <property type="evidence" value="ECO:0007669"/>
    <property type="project" value="InterPro"/>
</dbReference>
<keyword evidence="5" id="KW-1133">Transmembrane helix</keyword>
<organism evidence="7 8">
    <name type="scientific">Cymbomonas tetramitiformis</name>
    <dbReference type="NCBI Taxonomy" id="36881"/>
    <lineage>
        <taxon>Eukaryota</taxon>
        <taxon>Viridiplantae</taxon>
        <taxon>Chlorophyta</taxon>
        <taxon>Pyramimonadophyceae</taxon>
        <taxon>Pyramimonadales</taxon>
        <taxon>Pyramimonadaceae</taxon>
        <taxon>Cymbomonas</taxon>
    </lineage>
</organism>
<dbReference type="GO" id="GO:0004176">
    <property type="term" value="F:ATP-dependent peptidase activity"/>
    <property type="evidence" value="ECO:0007669"/>
    <property type="project" value="TreeGrafter"/>
</dbReference>
<evidence type="ECO:0000313" key="8">
    <source>
        <dbReference type="Proteomes" id="UP001190700"/>
    </source>
</evidence>
<keyword evidence="2" id="KW-0496">Mitochondrion</keyword>
<keyword evidence="5" id="KW-0812">Transmembrane</keyword>
<gene>
    <name evidence="7" type="ORF">CYMTET_45967</name>
</gene>
<evidence type="ECO:0000256" key="4">
    <source>
        <dbReference type="SAM" id="MobiDB-lite"/>
    </source>
</evidence>
<feature type="transmembrane region" description="Helical" evidence="5">
    <location>
        <begin position="137"/>
        <end position="158"/>
    </location>
</feature>
<evidence type="ECO:0000256" key="1">
    <source>
        <dbReference type="ARBA" id="ARBA00004173"/>
    </source>
</evidence>